<name>A0ACC0KTX2_CHOFU</name>
<dbReference type="EMBL" id="CM046102">
    <property type="protein sequence ID" value="KAI8439912.1"/>
    <property type="molecule type" value="Genomic_DNA"/>
</dbReference>
<sequence>MADKPDKSTFEKRLVYKRLGRHYIGDAIRSAHHKVKLSAAQYHKETKMLVTAPLRAKAIRKTIRNLQRNAIAGGLNGILLRQYNYVSNYNNEAVNKANNRKLVVAIVVVFLSVVISVIVGNSVLSVRCLLPNNYLVWEATRPLADCGYCANVTKPIILRNVSRRNFANYAYLSKPIIIKNAISHWRATYKLNFYTFKRLYENTVGSYESIDEGCQFLNFKTDLFTLKEVLWYHATSIPKGQFSMTVQSEYAKISSIFEPTSITLPPLTTPAFLKVISSRAIPFINNFCADRGTPHILSKCAFNSNTDASYAKTTVNSICSGISQTSDSSMDSEEHAVLSVGASVSGFSAFGLHSSAIFVPFDTKELGSQFSVESPFSEA</sequence>
<reference evidence="1 2" key="1">
    <citation type="journal article" date="2022" name="Genome Biol. Evol.">
        <title>The Spruce Budworm Genome: Reconstructing the Evolutionary History of Antifreeze Proteins.</title>
        <authorList>
            <person name="Beliveau C."/>
            <person name="Gagne P."/>
            <person name="Picq S."/>
            <person name="Vernygora O."/>
            <person name="Keeling C.I."/>
            <person name="Pinkney K."/>
            <person name="Doucet D."/>
            <person name="Wen F."/>
            <person name="Johnston J.S."/>
            <person name="Maaroufi H."/>
            <person name="Boyle B."/>
            <person name="Laroche J."/>
            <person name="Dewar K."/>
            <person name="Juretic N."/>
            <person name="Blackburn G."/>
            <person name="Nisole A."/>
            <person name="Brunet B."/>
            <person name="Brandao M."/>
            <person name="Lumley L."/>
            <person name="Duan J."/>
            <person name="Quan G."/>
            <person name="Lucarotti C.J."/>
            <person name="Roe A.D."/>
            <person name="Sperling F.A.H."/>
            <person name="Levesque R.C."/>
            <person name="Cusson M."/>
        </authorList>
    </citation>
    <scope>NUCLEOTIDE SEQUENCE [LARGE SCALE GENOMIC DNA]</scope>
    <source>
        <strain evidence="1">Glfc:IPQL:Cfum</strain>
    </source>
</reference>
<evidence type="ECO:0000313" key="2">
    <source>
        <dbReference type="Proteomes" id="UP001064048"/>
    </source>
</evidence>
<feature type="non-terminal residue" evidence="1">
    <location>
        <position position="379"/>
    </location>
</feature>
<gene>
    <name evidence="1" type="ORF">MSG28_001371</name>
</gene>
<comment type="caution">
    <text evidence="1">The sequence shown here is derived from an EMBL/GenBank/DDBJ whole genome shotgun (WGS) entry which is preliminary data.</text>
</comment>
<dbReference type="Proteomes" id="UP001064048">
    <property type="component" value="Chromosome 2"/>
</dbReference>
<evidence type="ECO:0000313" key="1">
    <source>
        <dbReference type="EMBL" id="KAI8439912.1"/>
    </source>
</evidence>
<protein>
    <submittedName>
        <fullName evidence="1">Uncharacterized protein</fullName>
    </submittedName>
</protein>
<organism evidence="1 2">
    <name type="scientific">Choristoneura fumiferana</name>
    <name type="common">Spruce budworm moth</name>
    <name type="synonym">Archips fumiferana</name>
    <dbReference type="NCBI Taxonomy" id="7141"/>
    <lineage>
        <taxon>Eukaryota</taxon>
        <taxon>Metazoa</taxon>
        <taxon>Ecdysozoa</taxon>
        <taxon>Arthropoda</taxon>
        <taxon>Hexapoda</taxon>
        <taxon>Insecta</taxon>
        <taxon>Pterygota</taxon>
        <taxon>Neoptera</taxon>
        <taxon>Endopterygota</taxon>
        <taxon>Lepidoptera</taxon>
        <taxon>Glossata</taxon>
        <taxon>Ditrysia</taxon>
        <taxon>Tortricoidea</taxon>
        <taxon>Tortricidae</taxon>
        <taxon>Tortricinae</taxon>
        <taxon>Choristoneura</taxon>
    </lineage>
</organism>
<accession>A0ACC0KTX2</accession>
<keyword evidence="2" id="KW-1185">Reference proteome</keyword>
<proteinExistence type="predicted"/>